<dbReference type="InterPro" id="IPR036312">
    <property type="entry name" value="Bifun_inhib/LTP/seed_sf"/>
</dbReference>
<name>A0A3B6C873_WHEAT</name>
<feature type="chain" id="PRO_5043172100" description="Bifunctional inhibitor/plant lipid transfer protein/seed storage helical domain-containing protein" evidence="6">
    <location>
        <begin position="26"/>
        <end position="196"/>
    </location>
</feature>
<feature type="region of interest" description="Disordered" evidence="5">
    <location>
        <begin position="125"/>
        <end position="171"/>
    </location>
</feature>
<dbReference type="Gramene" id="TraesSYM2B03G00985630.1">
    <property type="protein sequence ID" value="TraesSYM2B03G00985630.1"/>
    <property type="gene ID" value="TraesSYM2B03G00985630"/>
</dbReference>
<reference evidence="8" key="2">
    <citation type="submission" date="2018-10" db="UniProtKB">
        <authorList>
            <consortium name="EnsemblPlants"/>
        </authorList>
    </citation>
    <scope>IDENTIFICATION</scope>
</reference>
<dbReference type="STRING" id="4565.A0A3B6C873"/>
<dbReference type="Proteomes" id="UP000019116">
    <property type="component" value="Chromosome 2B"/>
</dbReference>
<evidence type="ECO:0000256" key="2">
    <source>
        <dbReference type="ARBA" id="ARBA00022729"/>
    </source>
</evidence>
<reference evidence="8" key="1">
    <citation type="submission" date="2018-08" db="EMBL/GenBank/DDBJ databases">
        <authorList>
            <person name="Rossello M."/>
        </authorList>
    </citation>
    <scope>NUCLEOTIDE SEQUENCE [LARGE SCALE GENOMIC DNA]</scope>
    <source>
        <strain evidence="8">cv. Chinese Spring</strain>
    </source>
</reference>
<feature type="compositionally biased region" description="Low complexity" evidence="5">
    <location>
        <begin position="156"/>
        <end position="165"/>
    </location>
</feature>
<dbReference type="Gramene" id="TraesJUL2B03G00977630.1">
    <property type="protein sequence ID" value="TraesJUL2B03G00977630.1"/>
    <property type="gene ID" value="TraesJUL2B03G00977630"/>
</dbReference>
<dbReference type="GeneID" id="123045678"/>
<dbReference type="InterPro" id="IPR016140">
    <property type="entry name" value="Bifunc_inhib/LTP/seed_store"/>
</dbReference>
<evidence type="ECO:0000313" key="8">
    <source>
        <dbReference type="EnsemblPlants" id="TraesCS2B02G344300.1"/>
    </source>
</evidence>
<dbReference type="Gene3D" id="1.10.110.10">
    <property type="entry name" value="Plant lipid-transfer and hydrophobic proteins"/>
    <property type="match status" value="1"/>
</dbReference>
<dbReference type="Gramene" id="TraesARI2B03G00986110.1">
    <property type="protein sequence ID" value="TraesARI2B03G00986110.1"/>
    <property type="gene ID" value="TraesARI2B03G00986110"/>
</dbReference>
<evidence type="ECO:0000256" key="3">
    <source>
        <dbReference type="ARBA" id="ARBA00023157"/>
    </source>
</evidence>
<dbReference type="OrthoDB" id="664243at2759"/>
<dbReference type="EnsemblPlants" id="TraesCS2B02G344300.1">
    <property type="protein sequence ID" value="TraesCS2B02G344300.1"/>
    <property type="gene ID" value="TraesCS2B02G344300"/>
</dbReference>
<dbReference type="Gramene" id="TraesLDM2B03G00972010.1">
    <property type="protein sequence ID" value="TraesLDM2B03G00972010.1"/>
    <property type="gene ID" value="TraesLDM2B03G00972010"/>
</dbReference>
<dbReference type="AlphaFoldDB" id="A0A3B6C873"/>
<feature type="compositionally biased region" description="Pro residues" evidence="5">
    <location>
        <begin position="146"/>
        <end position="155"/>
    </location>
</feature>
<protein>
    <recommendedName>
        <fullName evidence="7">Bifunctional inhibitor/plant lipid transfer protein/seed storage helical domain-containing protein</fullName>
    </recommendedName>
</protein>
<dbReference type="Pfam" id="PF14368">
    <property type="entry name" value="LTP_2"/>
    <property type="match status" value="1"/>
</dbReference>
<dbReference type="RefSeq" id="XP_044324757.1">
    <property type="nucleotide sequence ID" value="XM_044468822.1"/>
</dbReference>
<evidence type="ECO:0000256" key="1">
    <source>
        <dbReference type="ARBA" id="ARBA00009748"/>
    </source>
</evidence>
<gene>
    <name evidence="8" type="primary">LOC123045678</name>
</gene>
<keyword evidence="4" id="KW-0325">Glycoprotein</keyword>
<accession>A0A3B6C873</accession>
<keyword evidence="9" id="KW-1185">Reference proteome</keyword>
<evidence type="ECO:0000256" key="5">
    <source>
        <dbReference type="SAM" id="MobiDB-lite"/>
    </source>
</evidence>
<keyword evidence="3" id="KW-1015">Disulfide bond</keyword>
<evidence type="ECO:0000256" key="4">
    <source>
        <dbReference type="ARBA" id="ARBA00023180"/>
    </source>
</evidence>
<evidence type="ECO:0000259" key="7">
    <source>
        <dbReference type="SMART" id="SM00499"/>
    </source>
</evidence>
<dbReference type="SUPFAM" id="SSF47699">
    <property type="entry name" value="Bifunctional inhibitor/lipid-transfer protein/seed storage 2S albumin"/>
    <property type="match status" value="1"/>
</dbReference>
<dbReference type="InterPro" id="IPR043325">
    <property type="entry name" value="LTSS"/>
</dbReference>
<evidence type="ECO:0000256" key="6">
    <source>
        <dbReference type="SAM" id="SignalP"/>
    </source>
</evidence>
<dbReference type="OMA" id="IAQCTTR"/>
<feature type="signal peptide" evidence="6">
    <location>
        <begin position="1"/>
        <end position="25"/>
    </location>
</feature>
<dbReference type="SMART" id="SM00499">
    <property type="entry name" value="AAI"/>
    <property type="match status" value="1"/>
</dbReference>
<organism evidence="8">
    <name type="scientific">Triticum aestivum</name>
    <name type="common">Wheat</name>
    <dbReference type="NCBI Taxonomy" id="4565"/>
    <lineage>
        <taxon>Eukaryota</taxon>
        <taxon>Viridiplantae</taxon>
        <taxon>Streptophyta</taxon>
        <taxon>Embryophyta</taxon>
        <taxon>Tracheophyta</taxon>
        <taxon>Spermatophyta</taxon>
        <taxon>Magnoliopsida</taxon>
        <taxon>Liliopsida</taxon>
        <taxon>Poales</taxon>
        <taxon>Poaceae</taxon>
        <taxon>BOP clade</taxon>
        <taxon>Pooideae</taxon>
        <taxon>Triticodae</taxon>
        <taxon>Triticeae</taxon>
        <taxon>Triticinae</taxon>
        <taxon>Triticum</taxon>
    </lineage>
</organism>
<evidence type="ECO:0000313" key="9">
    <source>
        <dbReference type="Proteomes" id="UP000019116"/>
    </source>
</evidence>
<feature type="domain" description="Bifunctional inhibitor/plant lipid transfer protein/seed storage helical" evidence="7">
    <location>
        <begin position="39"/>
        <end position="118"/>
    </location>
</feature>
<dbReference type="Gramene" id="TraesSTA2B03G00967560.1">
    <property type="protein sequence ID" value="TraesSTA2B03G00967560.1"/>
    <property type="gene ID" value="TraesSTA2B03G00967560"/>
</dbReference>
<dbReference type="Gramene" id="TraesROB_scaffold_008017_01G000300.1">
    <property type="protein sequence ID" value="TraesROB_scaffold_008017_01G000300.1"/>
    <property type="gene ID" value="TraesROB_scaffold_008017_01G000300"/>
</dbReference>
<dbReference type="Gramene" id="TraesPARA_EIv1.0_0534520.1">
    <property type="protein sequence ID" value="TraesPARA_EIv1.0_0534520.1.CDS"/>
    <property type="gene ID" value="TraesPARA_EIv1.0_0534520"/>
</dbReference>
<dbReference type="Gramene" id="TraesCS2B03G0894000.1">
    <property type="protein sequence ID" value="TraesCS2B03G0894000.1.CDS"/>
    <property type="gene ID" value="TraesCS2B03G0894000"/>
</dbReference>
<proteinExistence type="inferred from homology"/>
<dbReference type="Gramene" id="TraesWEE_scaffold_005219_01G000300.1">
    <property type="protein sequence ID" value="TraesWEE_scaffold_005219_01G000300.1"/>
    <property type="gene ID" value="TraesWEE_scaffold_005219_01G000300"/>
</dbReference>
<dbReference type="Gramene" id="TraesRN2B0100922900.1">
    <property type="protein sequence ID" value="TraesRN2B0100922900.1"/>
    <property type="gene ID" value="TraesRN2B0100922900"/>
</dbReference>
<sequence length="196" mass="19553">MAPMAASVTAFCVALLLVSLQGAHPAPEPQTTGPSSSSCTTELLRLLPCLSFLDGGAAAPPDTCCANLGSMVHDQPLCLCQALSQSGSGRSPVSVNMSRVVLLPSLCRLDVPADASACAGLLPEGQAPSPPVSTPGMSVNSTVPSTPMPTTPMPPLTTSAPTTTSQNPGYSSGSKLIADAISAALGFMALATVLGF</sequence>
<dbReference type="CDD" id="cd00010">
    <property type="entry name" value="AAI_LTSS"/>
    <property type="match status" value="1"/>
</dbReference>
<dbReference type="PANTHER" id="PTHR33044">
    <property type="entry name" value="BIFUNCTIONAL INHIBITOR/LIPID-TRANSFER PROTEIN/SEED STORAGE 2S ALBUMIN SUPERFAMILY PROTEIN-RELATED"/>
    <property type="match status" value="1"/>
</dbReference>
<dbReference type="Gramene" id="TraesCAD_scaffold_001920_01G000300.1">
    <property type="protein sequence ID" value="TraesCAD_scaffold_001920_01G000300.1"/>
    <property type="gene ID" value="TraesCAD_scaffold_001920_01G000300"/>
</dbReference>
<keyword evidence="2 6" id="KW-0732">Signal</keyword>
<dbReference type="Gramene" id="TraesMAC2B03G00968920.1">
    <property type="protein sequence ID" value="TraesMAC2B03G00968920.1"/>
    <property type="gene ID" value="TraesMAC2B03G00968920"/>
</dbReference>
<comment type="similarity">
    <text evidence="1">Belongs to the plant LTP family.</text>
</comment>
<dbReference type="Gramene" id="TraesJAG2B03G00971110.1">
    <property type="protein sequence ID" value="TraesJAG2B03G00971110.1"/>
    <property type="gene ID" value="TraesJAG2B03G00971110"/>
</dbReference>
<dbReference type="PaxDb" id="4565-Traes_2BL_17BBD9B5C.1"/>
<dbReference type="Gramene" id="TraesCS2B02G344300.1">
    <property type="protein sequence ID" value="TraesCS2B02G344300.1"/>
    <property type="gene ID" value="TraesCS2B02G344300"/>
</dbReference>
<dbReference type="Gramene" id="TraesCLE_scaffold_004984_01G000200.1">
    <property type="protein sequence ID" value="TraesCLE_scaffold_004984_01G000200.1"/>
    <property type="gene ID" value="TraesCLE_scaffold_004984_01G000200"/>
</dbReference>
<dbReference type="Gramene" id="TraesNOR2B03G00985100.1">
    <property type="protein sequence ID" value="TraesNOR2B03G00985100.1"/>
    <property type="gene ID" value="TraesNOR2B03G00985100"/>
</dbReference>